<dbReference type="CDD" id="cd00712">
    <property type="entry name" value="AsnB"/>
    <property type="match status" value="1"/>
</dbReference>
<evidence type="ECO:0000256" key="1">
    <source>
        <dbReference type="ARBA" id="ARBA00005187"/>
    </source>
</evidence>
<dbReference type="InterPro" id="IPR014729">
    <property type="entry name" value="Rossmann-like_a/b/a_fold"/>
</dbReference>
<dbReference type="SUPFAM" id="SSF56235">
    <property type="entry name" value="N-terminal nucleophile aminohydrolases (Ntn hydrolases)"/>
    <property type="match status" value="1"/>
</dbReference>
<evidence type="ECO:0000256" key="8">
    <source>
        <dbReference type="PIRSR" id="PIRSR001589-1"/>
    </source>
</evidence>
<evidence type="ECO:0000259" key="11">
    <source>
        <dbReference type="PROSITE" id="PS51278"/>
    </source>
</evidence>
<sequence length="638" mass="74129">MCGISGIHAFNEIGRIFAINLHKANEALTHRGPDTGFLFNEYYTGLGHRRLSIIDLSHGADQPMTDPSGRYTMVFNGEIYNFKILREELQAKGVEFKTQSDTEVLLHLFIHEGKACLPKLHGFFAFAIFDKQENSLFLARDRFGIKPLVYYHDEDKFLFASELNALLQFNIPKEINYQSLYLYFQLHYIPAPHTIYENTYKLEPGHCLEIKGKQVHVEPYYHLPAPQENQSQPPVSYEAAQKQLLKLLEESVEERMVSDVPLGAFLSGGIDSSTVVALASKFTPNLNTFSVGFKDEPLFDETHYAQLVAERYKTNHTVFQLSNDDYFEHLFDLLNYYGEPFADSSAIPFYILSKQTREKVTVCLSGDGADEVFAGYNKYRGEFQARNAGAKEKLVSAMYPLWNALPKSRNHYLGNKIRQLHRFAEGMHKSPQERYWYLTSWNTEQNLQSLLRKEILDKIDQQAFQSIKNGYLSPIQGKNFNEVLYSDVKLLLPNDMLHKVDSMSMANSLEVRVPFLDHRLVEFAFSLPAEYKIHHGMKKRILQDAVRPLLPEKLYKRPKQGFDVPLARGYKGELRHWIDKEMFKEDFIREQGIFEWGKIKHIKHQVFNTNNFDQNRVWALLAFQYWWKQSIDQPKAKV</sequence>
<dbReference type="Gene3D" id="3.60.20.10">
    <property type="entry name" value="Glutamine Phosphoribosylpyrophosphate, subunit 1, domain 1"/>
    <property type="match status" value="1"/>
</dbReference>
<comment type="similarity">
    <text evidence="2">Belongs to the asparagine synthetase family.</text>
</comment>
<dbReference type="NCBIfam" id="TIGR01536">
    <property type="entry name" value="asn_synth_AEB"/>
    <property type="match status" value="1"/>
</dbReference>
<feature type="active site" description="For GATase activity" evidence="8">
    <location>
        <position position="2"/>
    </location>
</feature>
<dbReference type="InterPro" id="IPR001962">
    <property type="entry name" value="Asn_synthase"/>
</dbReference>
<comment type="pathway">
    <text evidence="1">Amino-acid biosynthesis; L-asparagine biosynthesis; L-asparagine from L-aspartate (L-Gln route): step 1/1.</text>
</comment>
<feature type="site" description="Important for beta-aspartyl-AMP intermediate formation" evidence="10">
    <location>
        <position position="367"/>
    </location>
</feature>
<keyword evidence="6 8" id="KW-0315">Glutamine amidotransferase</keyword>
<evidence type="ECO:0000256" key="2">
    <source>
        <dbReference type="ARBA" id="ARBA00005752"/>
    </source>
</evidence>
<dbReference type="Proteomes" id="UP001403385">
    <property type="component" value="Unassembled WGS sequence"/>
</dbReference>
<dbReference type="Pfam" id="PF00733">
    <property type="entry name" value="Asn_synthase"/>
    <property type="match status" value="1"/>
</dbReference>
<proteinExistence type="inferred from homology"/>
<name>A0AAW9S589_9BACT</name>
<dbReference type="Pfam" id="PF13537">
    <property type="entry name" value="GATase_7"/>
    <property type="match status" value="1"/>
</dbReference>
<dbReference type="EC" id="6.3.5.4" evidence="3"/>
<evidence type="ECO:0000256" key="7">
    <source>
        <dbReference type="ARBA" id="ARBA00048741"/>
    </source>
</evidence>
<protein>
    <recommendedName>
        <fullName evidence="3">asparagine synthase (glutamine-hydrolyzing)</fullName>
        <ecNumber evidence="3">6.3.5.4</ecNumber>
    </recommendedName>
</protein>
<dbReference type="GO" id="GO:0005829">
    <property type="term" value="C:cytosol"/>
    <property type="evidence" value="ECO:0007669"/>
    <property type="project" value="TreeGrafter"/>
</dbReference>
<accession>A0AAW9S589</accession>
<dbReference type="InterPro" id="IPR029055">
    <property type="entry name" value="Ntn_hydrolases_N"/>
</dbReference>
<keyword evidence="5 9" id="KW-0067">ATP-binding</keyword>
<comment type="catalytic activity">
    <reaction evidence="7">
        <text>L-aspartate + L-glutamine + ATP + H2O = L-asparagine + L-glutamate + AMP + diphosphate + H(+)</text>
        <dbReference type="Rhea" id="RHEA:12228"/>
        <dbReference type="ChEBI" id="CHEBI:15377"/>
        <dbReference type="ChEBI" id="CHEBI:15378"/>
        <dbReference type="ChEBI" id="CHEBI:29985"/>
        <dbReference type="ChEBI" id="CHEBI:29991"/>
        <dbReference type="ChEBI" id="CHEBI:30616"/>
        <dbReference type="ChEBI" id="CHEBI:33019"/>
        <dbReference type="ChEBI" id="CHEBI:58048"/>
        <dbReference type="ChEBI" id="CHEBI:58359"/>
        <dbReference type="ChEBI" id="CHEBI:456215"/>
        <dbReference type="EC" id="6.3.5.4"/>
    </reaction>
</comment>
<feature type="binding site" evidence="9">
    <location>
        <position position="291"/>
    </location>
    <ligand>
        <name>ATP</name>
        <dbReference type="ChEBI" id="CHEBI:30616"/>
    </ligand>
</feature>
<dbReference type="EMBL" id="JBDKWZ010000022">
    <property type="protein sequence ID" value="MEN7551387.1"/>
    <property type="molecule type" value="Genomic_DNA"/>
</dbReference>
<dbReference type="Gene3D" id="3.40.50.620">
    <property type="entry name" value="HUPs"/>
    <property type="match status" value="1"/>
</dbReference>
<dbReference type="PANTHER" id="PTHR43284:SF1">
    <property type="entry name" value="ASPARAGINE SYNTHETASE"/>
    <property type="match status" value="1"/>
</dbReference>
<dbReference type="InterPro" id="IPR033738">
    <property type="entry name" value="AsnB_N"/>
</dbReference>
<feature type="binding site" evidence="9">
    <location>
        <begin position="365"/>
        <end position="366"/>
    </location>
    <ligand>
        <name>ATP</name>
        <dbReference type="ChEBI" id="CHEBI:30616"/>
    </ligand>
</feature>
<dbReference type="PROSITE" id="PS51278">
    <property type="entry name" value="GATASE_TYPE_2"/>
    <property type="match status" value="1"/>
</dbReference>
<dbReference type="InterPro" id="IPR051786">
    <property type="entry name" value="ASN_synthetase/amidase"/>
</dbReference>
<dbReference type="GO" id="GO:0005524">
    <property type="term" value="F:ATP binding"/>
    <property type="evidence" value="ECO:0007669"/>
    <property type="project" value="UniProtKB-KW"/>
</dbReference>
<keyword evidence="8" id="KW-0061">Asparagine biosynthesis</keyword>
<keyword evidence="13" id="KW-1185">Reference proteome</keyword>
<evidence type="ECO:0000313" key="12">
    <source>
        <dbReference type="EMBL" id="MEN7551387.1"/>
    </source>
</evidence>
<keyword evidence="12" id="KW-0436">Ligase</keyword>
<feature type="domain" description="Glutamine amidotransferase type-2" evidence="11">
    <location>
        <begin position="2"/>
        <end position="213"/>
    </location>
</feature>
<dbReference type="PANTHER" id="PTHR43284">
    <property type="entry name" value="ASPARAGINE SYNTHETASE (GLUTAMINE-HYDROLYZING)"/>
    <property type="match status" value="1"/>
</dbReference>
<evidence type="ECO:0000256" key="6">
    <source>
        <dbReference type="ARBA" id="ARBA00022962"/>
    </source>
</evidence>
<dbReference type="RefSeq" id="WP_346824168.1">
    <property type="nucleotide sequence ID" value="NZ_JBDKWZ010000022.1"/>
</dbReference>
<evidence type="ECO:0000256" key="10">
    <source>
        <dbReference type="PIRSR" id="PIRSR001589-3"/>
    </source>
</evidence>
<keyword evidence="8" id="KW-0028">Amino-acid biosynthesis</keyword>
<evidence type="ECO:0000256" key="3">
    <source>
        <dbReference type="ARBA" id="ARBA00012737"/>
    </source>
</evidence>
<evidence type="ECO:0000256" key="4">
    <source>
        <dbReference type="ARBA" id="ARBA00022741"/>
    </source>
</evidence>
<reference evidence="12 13" key="1">
    <citation type="submission" date="2024-04" db="EMBL/GenBank/DDBJ databases">
        <title>Novel genus in family Flammeovirgaceae.</title>
        <authorList>
            <person name="Nguyen T.H."/>
            <person name="Vuong T.Q."/>
            <person name="Le H."/>
            <person name="Kim S.-G."/>
        </authorList>
    </citation>
    <scope>NUCLEOTIDE SEQUENCE [LARGE SCALE GENOMIC DNA]</scope>
    <source>
        <strain evidence="12 13">JCM 23209</strain>
    </source>
</reference>
<dbReference type="GO" id="GO:0004066">
    <property type="term" value="F:asparagine synthase (glutamine-hydrolyzing) activity"/>
    <property type="evidence" value="ECO:0007669"/>
    <property type="project" value="UniProtKB-EC"/>
</dbReference>
<dbReference type="SUPFAM" id="SSF52402">
    <property type="entry name" value="Adenine nucleotide alpha hydrolases-like"/>
    <property type="match status" value="1"/>
</dbReference>
<evidence type="ECO:0000313" key="13">
    <source>
        <dbReference type="Proteomes" id="UP001403385"/>
    </source>
</evidence>
<dbReference type="InterPro" id="IPR006426">
    <property type="entry name" value="Asn_synth_AEB"/>
</dbReference>
<dbReference type="PIRSF" id="PIRSF001589">
    <property type="entry name" value="Asn_synthetase_glu-h"/>
    <property type="match status" value="1"/>
</dbReference>
<dbReference type="AlphaFoldDB" id="A0AAW9S589"/>
<gene>
    <name evidence="12" type="primary">asnB</name>
    <name evidence="12" type="ORF">AAG747_25955</name>
</gene>
<dbReference type="CDD" id="cd01991">
    <property type="entry name" value="Asn_synthase_B_C"/>
    <property type="match status" value="1"/>
</dbReference>
<dbReference type="InterPro" id="IPR017932">
    <property type="entry name" value="GATase_2_dom"/>
</dbReference>
<dbReference type="GO" id="GO:0006529">
    <property type="term" value="P:asparagine biosynthetic process"/>
    <property type="evidence" value="ECO:0007669"/>
    <property type="project" value="UniProtKB-KW"/>
</dbReference>
<feature type="binding site" evidence="9">
    <location>
        <position position="101"/>
    </location>
    <ligand>
        <name>L-glutamine</name>
        <dbReference type="ChEBI" id="CHEBI:58359"/>
    </ligand>
</feature>
<comment type="caution">
    <text evidence="12">The sequence shown here is derived from an EMBL/GenBank/DDBJ whole genome shotgun (WGS) entry which is preliminary data.</text>
</comment>
<evidence type="ECO:0000256" key="9">
    <source>
        <dbReference type="PIRSR" id="PIRSR001589-2"/>
    </source>
</evidence>
<evidence type="ECO:0000256" key="5">
    <source>
        <dbReference type="ARBA" id="ARBA00022840"/>
    </source>
</evidence>
<keyword evidence="4 9" id="KW-0547">Nucleotide-binding</keyword>
<organism evidence="12 13">
    <name type="scientific">Rapidithrix thailandica</name>
    <dbReference type="NCBI Taxonomy" id="413964"/>
    <lineage>
        <taxon>Bacteria</taxon>
        <taxon>Pseudomonadati</taxon>
        <taxon>Bacteroidota</taxon>
        <taxon>Cytophagia</taxon>
        <taxon>Cytophagales</taxon>
        <taxon>Flammeovirgaceae</taxon>
        <taxon>Rapidithrix</taxon>
    </lineage>
</organism>